<name>A0ABT3MUB5_9GAMM</name>
<dbReference type="Pfam" id="PF06252">
    <property type="entry name" value="GemA"/>
    <property type="match status" value="1"/>
</dbReference>
<accession>A0ABT3MUB5</accession>
<dbReference type="InterPro" id="IPR009363">
    <property type="entry name" value="Phage_Mu_Gp16"/>
</dbReference>
<proteinExistence type="predicted"/>
<feature type="compositionally biased region" description="Basic and acidic residues" evidence="1">
    <location>
        <begin position="1"/>
        <end position="12"/>
    </location>
</feature>
<protein>
    <submittedName>
        <fullName evidence="2">Regulatory protein GemA</fullName>
    </submittedName>
</protein>
<evidence type="ECO:0000313" key="3">
    <source>
        <dbReference type="Proteomes" id="UP001209854"/>
    </source>
</evidence>
<keyword evidence="3" id="KW-1185">Reference proteome</keyword>
<dbReference type="EMBL" id="JAPFCC010000001">
    <property type="protein sequence ID" value="MCW7552569.1"/>
    <property type="molecule type" value="Genomic_DNA"/>
</dbReference>
<evidence type="ECO:0000256" key="1">
    <source>
        <dbReference type="SAM" id="MobiDB-lite"/>
    </source>
</evidence>
<reference evidence="2 3" key="1">
    <citation type="submission" date="2022-10" db="EMBL/GenBank/DDBJ databases">
        <title>High-quality genome sequences of two octocoral-associated bacteria, Endozoicomonas euniceicola EF212 and Endozoicomonas gorgoniicola PS125.</title>
        <authorList>
            <person name="Chiou Y.-J."/>
            <person name="Chen Y.-H."/>
        </authorList>
    </citation>
    <scope>NUCLEOTIDE SEQUENCE [LARGE SCALE GENOMIC DNA]</scope>
    <source>
        <strain evidence="2 3">PS125</strain>
    </source>
</reference>
<gene>
    <name evidence="2" type="ORF">NX722_07885</name>
</gene>
<comment type="caution">
    <text evidence="2">The sequence shown here is derived from an EMBL/GenBank/DDBJ whole genome shotgun (WGS) entry which is preliminary data.</text>
</comment>
<dbReference type="RefSeq" id="WP_262567522.1">
    <property type="nucleotide sequence ID" value="NZ_JAPFCC010000001.1"/>
</dbReference>
<organism evidence="2 3">
    <name type="scientific">Endozoicomonas gorgoniicola</name>
    <dbReference type="NCBI Taxonomy" id="1234144"/>
    <lineage>
        <taxon>Bacteria</taxon>
        <taxon>Pseudomonadati</taxon>
        <taxon>Pseudomonadota</taxon>
        <taxon>Gammaproteobacteria</taxon>
        <taxon>Oceanospirillales</taxon>
        <taxon>Endozoicomonadaceae</taxon>
        <taxon>Endozoicomonas</taxon>
    </lineage>
</organism>
<dbReference type="Proteomes" id="UP001209854">
    <property type="component" value="Unassembled WGS sequence"/>
</dbReference>
<sequence>MSSERHDHKATPRDGGSAAKRPERDRCIIRIHVAKRELGMSDKDYREALEGQTGKTSCKDMTLSQLYTVEAYFKKLGFKPTIKKRPFAKRKSPVSQGRQVDKIRALWIEMANNGDIRDGSENALEAWVQRMSAKFNHGRGIQKVDWLEQEPYVCSRLLESLKQWQKRCIKNREK</sequence>
<feature type="region of interest" description="Disordered" evidence="1">
    <location>
        <begin position="1"/>
        <end position="26"/>
    </location>
</feature>
<evidence type="ECO:0000313" key="2">
    <source>
        <dbReference type="EMBL" id="MCW7552569.1"/>
    </source>
</evidence>